<dbReference type="EMBL" id="CAFBLO010000009">
    <property type="protein sequence ID" value="CAB4860089.1"/>
    <property type="molecule type" value="Genomic_DNA"/>
</dbReference>
<reference evidence="1" key="1">
    <citation type="submission" date="2020-05" db="EMBL/GenBank/DDBJ databases">
        <authorList>
            <person name="Chiriac C."/>
            <person name="Salcher M."/>
            <person name="Ghai R."/>
            <person name="Kavagutti S V."/>
        </authorList>
    </citation>
    <scope>NUCLEOTIDE SEQUENCE</scope>
</reference>
<proteinExistence type="predicted"/>
<name>A0A6J7CVK3_9ZZZZ</name>
<dbReference type="AlphaFoldDB" id="A0A6J7CVK3"/>
<protein>
    <submittedName>
        <fullName evidence="1">Unannotated protein</fullName>
    </submittedName>
</protein>
<organism evidence="1">
    <name type="scientific">freshwater metagenome</name>
    <dbReference type="NCBI Taxonomy" id="449393"/>
    <lineage>
        <taxon>unclassified sequences</taxon>
        <taxon>metagenomes</taxon>
        <taxon>ecological metagenomes</taxon>
    </lineage>
</organism>
<evidence type="ECO:0000313" key="1">
    <source>
        <dbReference type="EMBL" id="CAB4860089.1"/>
    </source>
</evidence>
<gene>
    <name evidence="1" type="ORF">UFOPK3364_00198</name>
</gene>
<sequence length="86" mass="9415">MKSARDGVSATAEFSAGVKDCEDHLDRRFSLCRVHINRNTAAVVNTADGTIRKNRDLDKGTVTGESFVDRIVDDFVDEVVQTAFPG</sequence>
<accession>A0A6J7CVK3</accession>